<dbReference type="EMBL" id="RSAA01000001">
    <property type="protein sequence ID" value="RRO20750.1"/>
    <property type="molecule type" value="Genomic_DNA"/>
</dbReference>
<organism evidence="6 7">
    <name type="scientific">Saccharopolyspora rhizosphaerae</name>
    <dbReference type="NCBI Taxonomy" id="2492662"/>
    <lineage>
        <taxon>Bacteria</taxon>
        <taxon>Bacillati</taxon>
        <taxon>Actinomycetota</taxon>
        <taxon>Actinomycetes</taxon>
        <taxon>Pseudonocardiales</taxon>
        <taxon>Pseudonocardiaceae</taxon>
        <taxon>Saccharopolyspora</taxon>
    </lineage>
</organism>
<evidence type="ECO:0000256" key="2">
    <source>
        <dbReference type="ARBA" id="ARBA00022692"/>
    </source>
</evidence>
<feature type="transmembrane region" description="Helical" evidence="5">
    <location>
        <begin position="95"/>
        <end position="113"/>
    </location>
</feature>
<evidence type="ECO:0000256" key="5">
    <source>
        <dbReference type="SAM" id="Phobius"/>
    </source>
</evidence>
<dbReference type="GO" id="GO:0016020">
    <property type="term" value="C:membrane"/>
    <property type="evidence" value="ECO:0007669"/>
    <property type="project" value="UniProtKB-SubCell"/>
</dbReference>
<dbReference type="AlphaFoldDB" id="A0A3R8P6Q3"/>
<name>A0A3R8P6Q3_9PSEU</name>
<evidence type="ECO:0000313" key="7">
    <source>
        <dbReference type="Proteomes" id="UP000274515"/>
    </source>
</evidence>
<keyword evidence="3 5" id="KW-1133">Transmembrane helix</keyword>
<dbReference type="Pfam" id="PF13564">
    <property type="entry name" value="DoxX_2"/>
    <property type="match status" value="1"/>
</dbReference>
<evidence type="ECO:0000313" key="6">
    <source>
        <dbReference type="EMBL" id="RRO20750.1"/>
    </source>
</evidence>
<keyword evidence="4 5" id="KW-0472">Membrane</keyword>
<reference evidence="6 7" key="1">
    <citation type="submission" date="2018-11" db="EMBL/GenBank/DDBJ databases">
        <title>Saccharopolyspora rhizosphaerae sp. nov., an actinomycete isolated from rhizosphere soil in Thailand.</title>
        <authorList>
            <person name="Intra B."/>
            <person name="Euanorasetr J."/>
            <person name="Take A."/>
            <person name="Inahashi Y."/>
            <person name="Mori M."/>
            <person name="Panbangred W."/>
            <person name="Matsumoto A."/>
        </authorList>
    </citation>
    <scope>NUCLEOTIDE SEQUENCE [LARGE SCALE GENOMIC DNA]</scope>
    <source>
        <strain evidence="6 7">H219</strain>
    </source>
</reference>
<protein>
    <submittedName>
        <fullName evidence="6">DoxX family protein</fullName>
    </submittedName>
</protein>
<proteinExistence type="predicted"/>
<evidence type="ECO:0000256" key="3">
    <source>
        <dbReference type="ARBA" id="ARBA00022989"/>
    </source>
</evidence>
<comment type="caution">
    <text evidence="6">The sequence shown here is derived from an EMBL/GenBank/DDBJ whole genome shotgun (WGS) entry which is preliminary data.</text>
</comment>
<accession>A0A3R8P6Q3</accession>
<evidence type="ECO:0000256" key="1">
    <source>
        <dbReference type="ARBA" id="ARBA00004141"/>
    </source>
</evidence>
<gene>
    <name evidence="6" type="ORF">EIL87_01165</name>
</gene>
<keyword evidence="7" id="KW-1185">Reference proteome</keyword>
<dbReference type="InterPro" id="IPR032808">
    <property type="entry name" value="DoxX"/>
</dbReference>
<keyword evidence="2 5" id="KW-0812">Transmembrane</keyword>
<sequence>MFAAHVVVVVTAALNALSAGMDLAGSRFVLANAEANGVPLRWVPVLGGLKGAAALGLLAGLAGLTWLWVAAAAGLLVFFAGAVVVHARAGTWSTAPAPACFLALAATSLWLALAG</sequence>
<feature type="transmembrane region" description="Helical" evidence="5">
    <location>
        <begin position="66"/>
        <end position="89"/>
    </location>
</feature>
<comment type="subcellular location">
    <subcellularLocation>
        <location evidence="1">Membrane</location>
        <topology evidence="1">Multi-pass membrane protein</topology>
    </subcellularLocation>
</comment>
<evidence type="ECO:0000256" key="4">
    <source>
        <dbReference type="ARBA" id="ARBA00023136"/>
    </source>
</evidence>
<dbReference type="Proteomes" id="UP000274515">
    <property type="component" value="Unassembled WGS sequence"/>
</dbReference>